<feature type="binding site" evidence="10">
    <location>
        <position position="221"/>
    </location>
    <ligand>
        <name>S-adenosyl-L-methionine</name>
        <dbReference type="ChEBI" id="CHEBI:59789"/>
    </ligand>
</feature>
<comment type="cofactor">
    <cofactor evidence="10">
        <name>[4Fe-4S] cluster</name>
        <dbReference type="ChEBI" id="CHEBI:49883"/>
    </cofactor>
    <text evidence="10">Binds 2 [4Fe-4S] clusters. Binds 1 [4Fe-4S] cluster coordinated with 3 cysteines and an exchangeable S-adenosyl-L-methionine and 1 [4Fe-4S] cluster coordinated with 3 cysteines and the GTP-derived substrate.</text>
</comment>
<evidence type="ECO:0000256" key="4">
    <source>
        <dbReference type="ARBA" id="ARBA00022741"/>
    </source>
</evidence>
<dbReference type="OrthoDB" id="9763993at2"/>
<evidence type="ECO:0000256" key="8">
    <source>
        <dbReference type="ARBA" id="ARBA00023150"/>
    </source>
</evidence>
<keyword evidence="2 10" id="KW-0949">S-adenosyl-L-methionine</keyword>
<dbReference type="SFLD" id="SFLDG01383">
    <property type="entry name" value="cyclic_pyranopterin_phosphate"/>
    <property type="match status" value="1"/>
</dbReference>
<dbReference type="EC" id="4.1.99.22" evidence="10"/>
<reference evidence="12 13" key="1">
    <citation type="submission" date="2017-06" db="EMBL/GenBank/DDBJ databases">
        <authorList>
            <person name="Kim H.J."/>
            <person name="Triplett B.A."/>
        </authorList>
    </citation>
    <scope>NUCLEOTIDE SEQUENCE [LARGE SCALE GENOMIC DNA]</scope>
    <source>
        <strain evidence="12 13">DSM 18704</strain>
    </source>
</reference>
<evidence type="ECO:0000256" key="5">
    <source>
        <dbReference type="ARBA" id="ARBA00023004"/>
    </source>
</evidence>
<comment type="function">
    <text evidence="10">Catalyzes the cyclization of GTP to (8S)-3',8-cyclo-7,8-dihydroguanosine 5'-triphosphate.</text>
</comment>
<dbReference type="UniPathway" id="UPA00344"/>
<evidence type="ECO:0000256" key="7">
    <source>
        <dbReference type="ARBA" id="ARBA00023134"/>
    </source>
</evidence>
<organism evidence="12 13">
    <name type="scientific">Granulicella rosea</name>
    <dbReference type="NCBI Taxonomy" id="474952"/>
    <lineage>
        <taxon>Bacteria</taxon>
        <taxon>Pseudomonadati</taxon>
        <taxon>Acidobacteriota</taxon>
        <taxon>Terriglobia</taxon>
        <taxon>Terriglobales</taxon>
        <taxon>Acidobacteriaceae</taxon>
        <taxon>Granulicella</taxon>
    </lineage>
</organism>
<dbReference type="GO" id="GO:0051539">
    <property type="term" value="F:4 iron, 4 sulfur cluster binding"/>
    <property type="evidence" value="ECO:0007669"/>
    <property type="project" value="UniProtKB-UniRule"/>
</dbReference>
<evidence type="ECO:0000313" key="12">
    <source>
        <dbReference type="EMBL" id="SNT29750.1"/>
    </source>
</evidence>
<proteinExistence type="inferred from homology"/>
<dbReference type="SFLD" id="SFLDS00029">
    <property type="entry name" value="Radical_SAM"/>
    <property type="match status" value="1"/>
</dbReference>
<feature type="binding site" evidence="10">
    <location>
        <position position="47"/>
    </location>
    <ligand>
        <name>S-adenosyl-L-methionine</name>
        <dbReference type="ChEBI" id="CHEBI:59789"/>
    </ligand>
</feature>
<dbReference type="SUPFAM" id="SSF102114">
    <property type="entry name" value="Radical SAM enzymes"/>
    <property type="match status" value="1"/>
</dbReference>
<evidence type="ECO:0000259" key="11">
    <source>
        <dbReference type="PROSITE" id="PS51918"/>
    </source>
</evidence>
<dbReference type="AlphaFoldDB" id="A0A239LHI0"/>
<evidence type="ECO:0000256" key="6">
    <source>
        <dbReference type="ARBA" id="ARBA00023014"/>
    </source>
</evidence>
<feature type="binding site" evidence="10">
    <location>
        <position position="34"/>
    </location>
    <ligand>
        <name>GTP</name>
        <dbReference type="ChEBI" id="CHEBI:37565"/>
    </ligand>
</feature>
<feature type="binding site" evidence="10">
    <location>
        <position position="125"/>
    </location>
    <ligand>
        <name>GTP</name>
        <dbReference type="ChEBI" id="CHEBI:37565"/>
    </ligand>
</feature>
<dbReference type="HAMAP" id="MF_01225_B">
    <property type="entry name" value="MoaA_B"/>
    <property type="match status" value="1"/>
</dbReference>
<accession>A0A239LHI0</accession>
<dbReference type="CDD" id="cd21117">
    <property type="entry name" value="Twitch_MoaA"/>
    <property type="match status" value="1"/>
</dbReference>
<dbReference type="GO" id="GO:0061799">
    <property type="term" value="F:cyclic pyranopterin monophosphate synthase activity"/>
    <property type="evidence" value="ECO:0007669"/>
    <property type="project" value="TreeGrafter"/>
</dbReference>
<dbReference type="NCBIfam" id="NF001199">
    <property type="entry name" value="PRK00164.2-1"/>
    <property type="match status" value="1"/>
</dbReference>
<keyword evidence="9 10" id="KW-0456">Lyase</keyword>
<feature type="binding site" evidence="10">
    <location>
        <position position="149"/>
    </location>
    <ligand>
        <name>S-adenosyl-L-methionine</name>
        <dbReference type="ChEBI" id="CHEBI:59789"/>
    </ligand>
</feature>
<dbReference type="CDD" id="cd01335">
    <property type="entry name" value="Radical_SAM"/>
    <property type="match status" value="1"/>
</dbReference>
<evidence type="ECO:0000256" key="10">
    <source>
        <dbReference type="HAMAP-Rule" id="MF_01225"/>
    </source>
</evidence>
<dbReference type="InterPro" id="IPR013785">
    <property type="entry name" value="Aldolase_TIM"/>
</dbReference>
<dbReference type="Pfam" id="PF06463">
    <property type="entry name" value="Mob_synth_C"/>
    <property type="match status" value="1"/>
</dbReference>
<keyword evidence="6 10" id="KW-0411">Iron-sulfur</keyword>
<evidence type="ECO:0000256" key="1">
    <source>
        <dbReference type="ARBA" id="ARBA00022485"/>
    </source>
</evidence>
<keyword evidence="3 10" id="KW-0479">Metal-binding</keyword>
<dbReference type="PANTHER" id="PTHR22960:SF0">
    <property type="entry name" value="MOLYBDENUM COFACTOR BIOSYNTHESIS PROTEIN 1"/>
    <property type="match status" value="1"/>
</dbReference>
<dbReference type="Proteomes" id="UP000198356">
    <property type="component" value="Unassembled WGS sequence"/>
</dbReference>
<dbReference type="GO" id="GO:0061798">
    <property type="term" value="F:GTP 3',8'-cyclase activity"/>
    <property type="evidence" value="ECO:0007669"/>
    <property type="project" value="UniProtKB-UniRule"/>
</dbReference>
<feature type="binding site" evidence="10">
    <location>
        <position position="48"/>
    </location>
    <ligand>
        <name>[4Fe-4S] cluster</name>
        <dbReference type="ChEBI" id="CHEBI:49883"/>
        <label>1</label>
        <note>4Fe-4S-S-AdoMet</note>
    </ligand>
</feature>
<comment type="pathway">
    <text evidence="10">Cofactor biosynthesis; molybdopterin biosynthesis.</text>
</comment>
<evidence type="ECO:0000313" key="13">
    <source>
        <dbReference type="Proteomes" id="UP000198356"/>
    </source>
</evidence>
<keyword evidence="13" id="KW-1185">Reference proteome</keyword>
<feature type="binding site" evidence="10">
    <location>
        <position position="45"/>
    </location>
    <ligand>
        <name>[4Fe-4S] cluster</name>
        <dbReference type="ChEBI" id="CHEBI:49883"/>
        <label>1</label>
        <note>4Fe-4S-S-AdoMet</note>
    </ligand>
</feature>
<dbReference type="InterPro" id="IPR013483">
    <property type="entry name" value="MoaA"/>
</dbReference>
<keyword evidence="8 10" id="KW-0501">Molybdenum cofactor biosynthesis</keyword>
<feature type="binding site" evidence="10">
    <location>
        <position position="41"/>
    </location>
    <ligand>
        <name>[4Fe-4S] cluster</name>
        <dbReference type="ChEBI" id="CHEBI:49883"/>
        <label>1</label>
        <note>4Fe-4S-S-AdoMet</note>
    </ligand>
</feature>
<dbReference type="Gene3D" id="3.20.20.70">
    <property type="entry name" value="Aldolase class I"/>
    <property type="match status" value="1"/>
</dbReference>
<keyword evidence="5 10" id="KW-0408">Iron</keyword>
<dbReference type="GO" id="GO:0006777">
    <property type="term" value="P:Mo-molybdopterin cofactor biosynthetic process"/>
    <property type="evidence" value="ECO:0007669"/>
    <property type="project" value="UniProtKB-UniRule"/>
</dbReference>
<dbReference type="InterPro" id="IPR058240">
    <property type="entry name" value="rSAM_sf"/>
</dbReference>
<dbReference type="PROSITE" id="PS51918">
    <property type="entry name" value="RADICAL_SAM"/>
    <property type="match status" value="1"/>
</dbReference>
<dbReference type="GO" id="GO:0005525">
    <property type="term" value="F:GTP binding"/>
    <property type="evidence" value="ECO:0007669"/>
    <property type="project" value="UniProtKB-UniRule"/>
</dbReference>
<feature type="binding site" evidence="10">
    <location>
        <position position="308"/>
    </location>
    <ligand>
        <name>[4Fe-4S] cluster</name>
        <dbReference type="ChEBI" id="CHEBI:49883"/>
        <label>2</label>
        <note>4Fe-4S-substrate</note>
    </ligand>
</feature>
<dbReference type="PANTHER" id="PTHR22960">
    <property type="entry name" value="MOLYBDOPTERIN COFACTOR SYNTHESIS PROTEIN A"/>
    <property type="match status" value="1"/>
</dbReference>
<name>A0A239LHI0_9BACT</name>
<dbReference type="InterPro" id="IPR010505">
    <property type="entry name" value="MoaA_twitch"/>
</dbReference>
<feature type="domain" description="Radical SAM core" evidence="11">
    <location>
        <begin position="25"/>
        <end position="256"/>
    </location>
</feature>
<dbReference type="Pfam" id="PF04055">
    <property type="entry name" value="Radical_SAM"/>
    <property type="match status" value="1"/>
</dbReference>
<feature type="binding site" evidence="10">
    <location>
        <position position="294"/>
    </location>
    <ligand>
        <name>[4Fe-4S] cluster</name>
        <dbReference type="ChEBI" id="CHEBI:49883"/>
        <label>2</label>
        <note>4Fe-4S-substrate</note>
    </ligand>
</feature>
<gene>
    <name evidence="10" type="primary">moaA</name>
    <name evidence="12" type="ORF">SAMN05421770_10726</name>
</gene>
<dbReference type="GO" id="GO:1904047">
    <property type="term" value="F:S-adenosyl-L-methionine binding"/>
    <property type="evidence" value="ECO:0007669"/>
    <property type="project" value="UniProtKB-UniRule"/>
</dbReference>
<dbReference type="EMBL" id="FZOU01000007">
    <property type="protein sequence ID" value="SNT29750.1"/>
    <property type="molecule type" value="Genomic_DNA"/>
</dbReference>
<dbReference type="GO" id="GO:0046872">
    <property type="term" value="F:metal ion binding"/>
    <property type="evidence" value="ECO:0007669"/>
    <property type="project" value="UniProtKB-KW"/>
</dbReference>
<feature type="binding site" evidence="10">
    <location>
        <begin position="296"/>
        <end position="298"/>
    </location>
    <ligand>
        <name>GTP</name>
        <dbReference type="ChEBI" id="CHEBI:37565"/>
    </ligand>
</feature>
<keyword evidence="4 10" id="KW-0547">Nucleotide-binding</keyword>
<protein>
    <recommendedName>
        <fullName evidence="10">GTP 3',8-cyclase</fullName>
        <ecNumber evidence="10">4.1.99.22</ecNumber>
    </recommendedName>
    <alternativeName>
        <fullName evidence="10">Molybdenum cofactor biosynthesis protein A</fullName>
    </alternativeName>
</protein>
<comment type="similarity">
    <text evidence="10">Belongs to the radical SAM superfamily. MoaA family.</text>
</comment>
<dbReference type="SFLD" id="SFLDG01386">
    <property type="entry name" value="main_SPASM_domain-containing"/>
    <property type="match status" value="1"/>
</dbReference>
<evidence type="ECO:0000256" key="3">
    <source>
        <dbReference type="ARBA" id="ARBA00022723"/>
    </source>
</evidence>
<feature type="binding site" evidence="10">
    <location>
        <position position="291"/>
    </location>
    <ligand>
        <name>[4Fe-4S] cluster</name>
        <dbReference type="ChEBI" id="CHEBI:49883"/>
        <label>2</label>
        <note>4Fe-4S-substrate</note>
    </ligand>
</feature>
<feature type="binding site" evidence="10">
    <location>
        <position position="81"/>
    </location>
    <ligand>
        <name>GTP</name>
        <dbReference type="ChEBI" id="CHEBI:37565"/>
    </ligand>
</feature>
<dbReference type="InterPro" id="IPR006638">
    <property type="entry name" value="Elp3/MiaA/NifB-like_rSAM"/>
</dbReference>
<dbReference type="InterPro" id="IPR050105">
    <property type="entry name" value="MoCo_biosynth_MoaA/MoaC"/>
</dbReference>
<dbReference type="RefSeq" id="WP_089409661.1">
    <property type="nucleotide sequence ID" value="NZ_FZOU01000007.1"/>
</dbReference>
<comment type="catalytic activity">
    <reaction evidence="10">
        <text>GTP + AH2 + S-adenosyl-L-methionine = (8S)-3',8-cyclo-7,8-dihydroguanosine 5'-triphosphate + 5'-deoxyadenosine + L-methionine + A + H(+)</text>
        <dbReference type="Rhea" id="RHEA:49576"/>
        <dbReference type="ChEBI" id="CHEBI:13193"/>
        <dbReference type="ChEBI" id="CHEBI:15378"/>
        <dbReference type="ChEBI" id="CHEBI:17319"/>
        <dbReference type="ChEBI" id="CHEBI:17499"/>
        <dbReference type="ChEBI" id="CHEBI:37565"/>
        <dbReference type="ChEBI" id="CHEBI:57844"/>
        <dbReference type="ChEBI" id="CHEBI:59789"/>
        <dbReference type="ChEBI" id="CHEBI:131766"/>
        <dbReference type="EC" id="4.1.99.22"/>
    </reaction>
</comment>
<comment type="subunit">
    <text evidence="10">Monomer and homodimer.</text>
</comment>
<sequence>MTFPLLLPGTPAAVPDTGEDRLRDSFGRAITDLRVSVTDRCNYRCVYCRTGNEGALYTELASRDYLRMIRLFVSLGVEKIRLTGGEPLLRAGLVEMVEEIAGMRTAFAPDGSRTPNGAPLDIALTTNGHLLEGLAAPLKAAGLNRITVSMDAVDSETFTAITRVPRSFDRVLAGIRAATAAGLGPVKVNCVLLRGFNDHQIEQFAEFSRREGVIMRFIEWMPLEEASDAPGARNWNKETVVTLDEIVARLNAWRPLVPLPANAASETARRYTFDDGVGEIGIIAPVSRPFCGHCSRIRLTSDGKIRTCLFSQTDHDLEGRMARGASDAELVAYIRQVVMRKEARHHIGEAGFEKPSRSMVHIGG</sequence>
<evidence type="ECO:0000256" key="2">
    <source>
        <dbReference type="ARBA" id="ARBA00022691"/>
    </source>
</evidence>
<feature type="binding site" evidence="10">
    <location>
        <position position="85"/>
    </location>
    <ligand>
        <name>S-adenosyl-L-methionine</name>
        <dbReference type="ChEBI" id="CHEBI:59789"/>
    </ligand>
</feature>
<keyword evidence="1 10" id="KW-0004">4Fe-4S</keyword>
<feature type="binding site" evidence="10">
    <location>
        <position position="187"/>
    </location>
    <ligand>
        <name>GTP</name>
        <dbReference type="ChEBI" id="CHEBI:37565"/>
    </ligand>
</feature>
<dbReference type="SFLD" id="SFLDG01067">
    <property type="entry name" value="SPASM/twitch_domain_containing"/>
    <property type="match status" value="1"/>
</dbReference>
<dbReference type="SMART" id="SM00729">
    <property type="entry name" value="Elp3"/>
    <property type="match status" value="1"/>
</dbReference>
<evidence type="ECO:0000256" key="9">
    <source>
        <dbReference type="ARBA" id="ARBA00023239"/>
    </source>
</evidence>
<keyword evidence="7 10" id="KW-0342">GTP-binding</keyword>
<dbReference type="InterPro" id="IPR007197">
    <property type="entry name" value="rSAM"/>
</dbReference>
<dbReference type="InterPro" id="IPR040064">
    <property type="entry name" value="MoaA-like"/>
</dbReference>
<dbReference type="NCBIfam" id="TIGR02666">
    <property type="entry name" value="moaA"/>
    <property type="match status" value="1"/>
</dbReference>